<comment type="caution">
    <text evidence="7">The sequence shown here is derived from an EMBL/GenBank/DDBJ whole genome shotgun (WGS) entry which is preliminary data.</text>
</comment>
<dbReference type="Pfam" id="PF02086">
    <property type="entry name" value="MethyltransfD12"/>
    <property type="match status" value="1"/>
</dbReference>
<dbReference type="GO" id="GO:0009007">
    <property type="term" value="F:site-specific DNA-methyltransferase (adenine-specific) activity"/>
    <property type="evidence" value="ECO:0007669"/>
    <property type="project" value="UniProtKB-EC"/>
</dbReference>
<dbReference type="InterPro" id="IPR029063">
    <property type="entry name" value="SAM-dependent_MTases_sf"/>
</dbReference>
<keyword evidence="8" id="KW-1185">Reference proteome</keyword>
<evidence type="ECO:0000256" key="6">
    <source>
        <dbReference type="ARBA" id="ARBA00047942"/>
    </source>
</evidence>
<evidence type="ECO:0000256" key="3">
    <source>
        <dbReference type="ARBA" id="ARBA00022603"/>
    </source>
</evidence>
<evidence type="ECO:0000256" key="2">
    <source>
        <dbReference type="ARBA" id="ARBA00011900"/>
    </source>
</evidence>
<evidence type="ECO:0000256" key="5">
    <source>
        <dbReference type="ARBA" id="ARBA00022691"/>
    </source>
</evidence>
<dbReference type="EC" id="2.1.1.72" evidence="2"/>
<dbReference type="GO" id="GO:0032259">
    <property type="term" value="P:methylation"/>
    <property type="evidence" value="ECO:0007669"/>
    <property type="project" value="UniProtKB-KW"/>
</dbReference>
<dbReference type="AlphaFoldDB" id="A0A9W6QXV8"/>
<proteinExistence type="inferred from homology"/>
<dbReference type="InterPro" id="IPR023095">
    <property type="entry name" value="Ade_MeTrfase_dom_2"/>
</dbReference>
<reference evidence="7" key="1">
    <citation type="submission" date="2023-03" db="EMBL/GenBank/DDBJ databases">
        <title>Amycolatopsis taiwanensis NBRC 103393.</title>
        <authorList>
            <person name="Ichikawa N."/>
            <person name="Sato H."/>
            <person name="Tonouchi N."/>
        </authorList>
    </citation>
    <scope>NUCLEOTIDE SEQUENCE</scope>
    <source>
        <strain evidence="7">NBRC 103393</strain>
    </source>
</reference>
<sequence>MPQAFPYQGSKRLLASRILSCFPDGGVPRLIEPFAGSAAVSVAARHHGLACSVALSDVNAPLVGMWRLILDEPGRLVTEYARLWHEQLDDPRGYYLRVRERFNVTREPALLFYLLSRCVKAAVRYSPKTGHFNQGADHRRLGARPAIIADRIGRVSALLRGSTADNCGYEDPLTGACSDDLVYLDPPYQGTSDVRDHRYSSGLRRELFVEVLQKAVDNKVSFVVSYDVVTDDNRYGYALPGELGLTHRHVMAGISTQGTLMGQTRTTIESLYLSPALVQRLGGAEAVDACLRRAGR</sequence>
<dbReference type="GO" id="GO:0043565">
    <property type="term" value="F:sequence-specific DNA binding"/>
    <property type="evidence" value="ECO:0007669"/>
    <property type="project" value="TreeGrafter"/>
</dbReference>
<dbReference type="GO" id="GO:0009307">
    <property type="term" value="P:DNA restriction-modification system"/>
    <property type="evidence" value="ECO:0007669"/>
    <property type="project" value="InterPro"/>
</dbReference>
<dbReference type="InterPro" id="IPR012327">
    <property type="entry name" value="MeTrfase_D12"/>
</dbReference>
<dbReference type="SUPFAM" id="SSF53335">
    <property type="entry name" value="S-adenosyl-L-methionine-dependent methyltransferases"/>
    <property type="match status" value="1"/>
</dbReference>
<keyword evidence="5" id="KW-0949">S-adenosyl-L-methionine</keyword>
<dbReference type="PANTHER" id="PTHR30481:SF3">
    <property type="entry name" value="DNA ADENINE METHYLASE"/>
    <property type="match status" value="1"/>
</dbReference>
<dbReference type="GO" id="GO:0006298">
    <property type="term" value="P:mismatch repair"/>
    <property type="evidence" value="ECO:0007669"/>
    <property type="project" value="TreeGrafter"/>
</dbReference>
<dbReference type="PRINTS" id="PR00505">
    <property type="entry name" value="D12N6MTFRASE"/>
</dbReference>
<dbReference type="Proteomes" id="UP001165136">
    <property type="component" value="Unassembled WGS sequence"/>
</dbReference>
<keyword evidence="4" id="KW-0808">Transferase</keyword>
<dbReference type="InterPro" id="IPR012263">
    <property type="entry name" value="M_m6A_EcoRV"/>
</dbReference>
<evidence type="ECO:0000256" key="4">
    <source>
        <dbReference type="ARBA" id="ARBA00022679"/>
    </source>
</evidence>
<accession>A0A9W6QXV8</accession>
<organism evidence="7 8">
    <name type="scientific">Amycolatopsis taiwanensis</name>
    <dbReference type="NCBI Taxonomy" id="342230"/>
    <lineage>
        <taxon>Bacteria</taxon>
        <taxon>Bacillati</taxon>
        <taxon>Actinomycetota</taxon>
        <taxon>Actinomycetes</taxon>
        <taxon>Pseudonocardiales</taxon>
        <taxon>Pseudonocardiaceae</taxon>
        <taxon>Amycolatopsis</taxon>
    </lineage>
</organism>
<comment type="similarity">
    <text evidence="1">Belongs to the N(4)/N(6)-methyltransferase family.</text>
</comment>
<evidence type="ECO:0000313" key="8">
    <source>
        <dbReference type="Proteomes" id="UP001165136"/>
    </source>
</evidence>
<gene>
    <name evidence="7" type="ORF">Atai01_21830</name>
</gene>
<dbReference type="PIRSF" id="PIRSF000398">
    <property type="entry name" value="M_m6A_EcoRV"/>
    <property type="match status" value="1"/>
</dbReference>
<dbReference type="InterPro" id="IPR002052">
    <property type="entry name" value="DNA_methylase_N6_adenine_CS"/>
</dbReference>
<evidence type="ECO:0000256" key="1">
    <source>
        <dbReference type="ARBA" id="ARBA00006594"/>
    </source>
</evidence>
<dbReference type="Gene3D" id="1.10.1020.10">
    <property type="entry name" value="Adenine-specific Methyltransferase, Domain 2"/>
    <property type="match status" value="1"/>
</dbReference>
<dbReference type="PROSITE" id="PS00092">
    <property type="entry name" value="N6_MTASE"/>
    <property type="match status" value="1"/>
</dbReference>
<evidence type="ECO:0000313" key="7">
    <source>
        <dbReference type="EMBL" id="GLY65564.1"/>
    </source>
</evidence>
<dbReference type="EMBL" id="BSTI01000004">
    <property type="protein sequence ID" value="GLY65564.1"/>
    <property type="molecule type" value="Genomic_DNA"/>
</dbReference>
<keyword evidence="3" id="KW-0489">Methyltransferase</keyword>
<name>A0A9W6QXV8_9PSEU</name>
<protein>
    <recommendedName>
        <fullName evidence="2">site-specific DNA-methyltransferase (adenine-specific)</fullName>
        <ecNumber evidence="2">2.1.1.72</ecNumber>
    </recommendedName>
</protein>
<dbReference type="PANTHER" id="PTHR30481">
    <property type="entry name" value="DNA ADENINE METHYLASE"/>
    <property type="match status" value="1"/>
</dbReference>
<comment type="catalytic activity">
    <reaction evidence="6">
        <text>a 2'-deoxyadenosine in DNA + S-adenosyl-L-methionine = an N(6)-methyl-2'-deoxyadenosine in DNA + S-adenosyl-L-homocysteine + H(+)</text>
        <dbReference type="Rhea" id="RHEA:15197"/>
        <dbReference type="Rhea" id="RHEA-COMP:12418"/>
        <dbReference type="Rhea" id="RHEA-COMP:12419"/>
        <dbReference type="ChEBI" id="CHEBI:15378"/>
        <dbReference type="ChEBI" id="CHEBI:57856"/>
        <dbReference type="ChEBI" id="CHEBI:59789"/>
        <dbReference type="ChEBI" id="CHEBI:90615"/>
        <dbReference type="ChEBI" id="CHEBI:90616"/>
        <dbReference type="EC" id="2.1.1.72"/>
    </reaction>
</comment>
<dbReference type="GO" id="GO:1904047">
    <property type="term" value="F:S-adenosyl-L-methionine binding"/>
    <property type="evidence" value="ECO:0007669"/>
    <property type="project" value="TreeGrafter"/>
</dbReference>
<dbReference type="Gene3D" id="3.40.50.150">
    <property type="entry name" value="Vaccinia Virus protein VP39"/>
    <property type="match status" value="1"/>
</dbReference>